<sequence>MRVLVSTWPAHGHLLPLLPLIRAAQQAGHDVVVASGAEGVAEARRRGLETWDVGPSRAESDAAFRSRMPDLGSVPPDRRMATVIAGMFGAAAFERAAGLVPRAEQWKPDLVVHPVTDLAGAVVAARTGARHAVHGLGPLPAEAWDWFGARLGDLAGRWEVPDLPATILDVPYLDNCPPALQADAVRAFRDRRPLRPSSGEVLPGEHLPWDVDKLPYERSLHLTLGTLFFGATDVFRTALAGLRDLPLNVLVTAGPGSDPDRFGPQPQNVRIADFAPHALLLPHCAGLVTQGGAGTIVAALCHGLPHLILPQGADQFANSAAAAEAGVALVVPPADLNPETIAHTATKLLEDTALTRRARTVQAEINTMPAAEEVLHTLLDTPR</sequence>
<evidence type="ECO:0000259" key="4">
    <source>
        <dbReference type="Pfam" id="PF06722"/>
    </source>
</evidence>
<dbReference type="GO" id="GO:0017000">
    <property type="term" value="P:antibiotic biosynthetic process"/>
    <property type="evidence" value="ECO:0007669"/>
    <property type="project" value="UniProtKB-ARBA"/>
</dbReference>
<keyword evidence="3 6" id="KW-0808">Transferase</keyword>
<dbReference type="Gene3D" id="3.40.50.2000">
    <property type="entry name" value="Glycogen Phosphorylase B"/>
    <property type="match status" value="2"/>
</dbReference>
<keyword evidence="7" id="KW-1185">Reference proteome</keyword>
<comment type="similarity">
    <text evidence="1">Belongs to the glycosyltransferase 28 family.</text>
</comment>
<dbReference type="InterPro" id="IPR048284">
    <property type="entry name" value="EryCIII-like_N"/>
</dbReference>
<dbReference type="PANTHER" id="PTHR48050:SF13">
    <property type="entry name" value="STEROL 3-BETA-GLUCOSYLTRANSFERASE UGT80A2"/>
    <property type="match status" value="1"/>
</dbReference>
<dbReference type="SUPFAM" id="SSF53756">
    <property type="entry name" value="UDP-Glycosyltransferase/glycogen phosphorylase"/>
    <property type="match status" value="1"/>
</dbReference>
<evidence type="ECO:0000313" key="6">
    <source>
        <dbReference type="EMBL" id="GIM74768.1"/>
    </source>
</evidence>
<evidence type="ECO:0000313" key="7">
    <source>
        <dbReference type="Proteomes" id="UP000681340"/>
    </source>
</evidence>
<evidence type="ECO:0000256" key="1">
    <source>
        <dbReference type="ARBA" id="ARBA00006962"/>
    </source>
</evidence>
<reference evidence="6" key="1">
    <citation type="submission" date="2021-03" db="EMBL/GenBank/DDBJ databases">
        <title>Whole genome shotgun sequence of Actinoplanes auranticolor NBRC 12245.</title>
        <authorList>
            <person name="Komaki H."/>
            <person name="Tamura T."/>
        </authorList>
    </citation>
    <scope>NUCLEOTIDE SEQUENCE</scope>
    <source>
        <strain evidence="6">NBRC 12245</strain>
    </source>
</reference>
<accession>A0A919SPM3</accession>
<organism evidence="6 7">
    <name type="scientific">Actinoplanes auranticolor</name>
    <dbReference type="NCBI Taxonomy" id="47988"/>
    <lineage>
        <taxon>Bacteria</taxon>
        <taxon>Bacillati</taxon>
        <taxon>Actinomycetota</taxon>
        <taxon>Actinomycetes</taxon>
        <taxon>Micromonosporales</taxon>
        <taxon>Micromonosporaceae</taxon>
        <taxon>Actinoplanes</taxon>
    </lineage>
</organism>
<feature type="domain" description="Erythromycin biosynthesis protein CIII-like N-terminal" evidence="5">
    <location>
        <begin position="23"/>
        <end position="182"/>
    </location>
</feature>
<dbReference type="Pfam" id="PF21036">
    <property type="entry name" value="EryCIII-like_N"/>
    <property type="match status" value="1"/>
</dbReference>
<dbReference type="Pfam" id="PF06722">
    <property type="entry name" value="EryCIII-like_C"/>
    <property type="match status" value="1"/>
</dbReference>
<keyword evidence="2" id="KW-0328">Glycosyltransferase</keyword>
<dbReference type="AlphaFoldDB" id="A0A919SPM3"/>
<dbReference type="GO" id="GO:0008194">
    <property type="term" value="F:UDP-glycosyltransferase activity"/>
    <property type="evidence" value="ECO:0007669"/>
    <property type="project" value="InterPro"/>
</dbReference>
<evidence type="ECO:0000256" key="3">
    <source>
        <dbReference type="ARBA" id="ARBA00022679"/>
    </source>
</evidence>
<dbReference type="GO" id="GO:0016758">
    <property type="term" value="F:hexosyltransferase activity"/>
    <property type="evidence" value="ECO:0007669"/>
    <property type="project" value="UniProtKB-ARBA"/>
</dbReference>
<comment type="caution">
    <text evidence="6">The sequence shown here is derived from an EMBL/GenBank/DDBJ whole genome shotgun (WGS) entry which is preliminary data.</text>
</comment>
<dbReference type="CDD" id="cd03784">
    <property type="entry name" value="GT1_Gtf-like"/>
    <property type="match status" value="1"/>
</dbReference>
<dbReference type="InterPro" id="IPR050426">
    <property type="entry name" value="Glycosyltransferase_28"/>
</dbReference>
<feature type="domain" description="Erythromycin biosynthesis protein CIII-like C-terminal" evidence="4">
    <location>
        <begin position="262"/>
        <end position="378"/>
    </location>
</feature>
<dbReference type="PANTHER" id="PTHR48050">
    <property type="entry name" value="STEROL 3-BETA-GLUCOSYLTRANSFERASE"/>
    <property type="match status" value="1"/>
</dbReference>
<evidence type="ECO:0000256" key="2">
    <source>
        <dbReference type="ARBA" id="ARBA00022676"/>
    </source>
</evidence>
<gene>
    <name evidence="6" type="ORF">Aau02nite_62630</name>
</gene>
<dbReference type="InterPro" id="IPR010610">
    <property type="entry name" value="EryCIII-like_C"/>
</dbReference>
<evidence type="ECO:0000259" key="5">
    <source>
        <dbReference type="Pfam" id="PF21036"/>
    </source>
</evidence>
<dbReference type="InterPro" id="IPR002213">
    <property type="entry name" value="UDP_glucos_trans"/>
</dbReference>
<dbReference type="EMBL" id="BOQL01000052">
    <property type="protein sequence ID" value="GIM74768.1"/>
    <property type="molecule type" value="Genomic_DNA"/>
</dbReference>
<name>A0A919SPM3_9ACTN</name>
<proteinExistence type="inferred from homology"/>
<dbReference type="Proteomes" id="UP000681340">
    <property type="component" value="Unassembled WGS sequence"/>
</dbReference>
<dbReference type="RefSeq" id="WP_212992154.1">
    <property type="nucleotide sequence ID" value="NZ_BAABEA010000002.1"/>
</dbReference>
<protein>
    <submittedName>
        <fullName evidence="6">Glycosyl transferase</fullName>
    </submittedName>
</protein>